<keyword evidence="1" id="KW-0175">Coiled coil</keyword>
<accession>A0A3G3M9P5</accession>
<evidence type="ECO:0000256" key="3">
    <source>
        <dbReference type="SAM" id="Phobius"/>
    </source>
</evidence>
<evidence type="ECO:0000256" key="2">
    <source>
        <dbReference type="SAM" id="MobiDB-lite"/>
    </source>
</evidence>
<feature type="coiled-coil region" evidence="1">
    <location>
        <begin position="38"/>
        <end position="72"/>
    </location>
</feature>
<proteinExistence type="predicted"/>
<feature type="transmembrane region" description="Helical" evidence="3">
    <location>
        <begin position="12"/>
        <end position="35"/>
    </location>
</feature>
<feature type="region of interest" description="Disordered" evidence="2">
    <location>
        <begin position="103"/>
        <end position="124"/>
    </location>
</feature>
<dbReference type="EMBL" id="MH976515">
    <property type="protein sequence ID" value="AYR03186.1"/>
    <property type="molecule type" value="Genomic_DNA"/>
</dbReference>
<keyword evidence="3" id="KW-1133">Transmembrane helix</keyword>
<protein>
    <submittedName>
        <fullName evidence="4">Uncharacterized protein</fullName>
    </submittedName>
</protein>
<dbReference type="RefSeq" id="YP_010246283.1">
    <property type="nucleotide sequence ID" value="NC_060134.1"/>
</dbReference>
<keyword evidence="5" id="KW-1185">Reference proteome</keyword>
<evidence type="ECO:0000313" key="5">
    <source>
        <dbReference type="Proteomes" id="UP000280547"/>
    </source>
</evidence>
<dbReference type="KEGG" id="vg:70080827"/>
<keyword evidence="3" id="KW-0812">Transmembrane</keyword>
<name>A0A3G3M9P5_9CAUD</name>
<evidence type="ECO:0000313" key="4">
    <source>
        <dbReference type="EMBL" id="AYR03186.1"/>
    </source>
</evidence>
<evidence type="ECO:0000256" key="1">
    <source>
        <dbReference type="SAM" id="Coils"/>
    </source>
</evidence>
<reference evidence="4 5" key="1">
    <citation type="submission" date="2018-09" db="EMBL/GenBank/DDBJ databases">
        <authorList>
            <person name="Amanuel B.M."/>
            <person name="Anspach C.J."/>
            <person name="Chiquito R.J."/>
            <person name="Gales J.M."/>
            <person name="Hall T."/>
            <person name="Hotaki K."/>
            <person name="Lozano B."/>
            <person name="Mugisha B."/>
            <person name="Fogarty M.P."/>
            <person name="Leadon S.A."/>
            <person name="Molloy S.D."/>
            <person name="Garlena R.A."/>
            <person name="Russell D.A."/>
            <person name="Pope W.H."/>
            <person name="Jacobs-Sera D."/>
            <person name="Hatfull G.F."/>
        </authorList>
    </citation>
    <scope>NUCLEOTIDE SEQUENCE [LARGE SCALE GENOMIC DNA]</scope>
</reference>
<gene>
    <name evidence="4" type="primary">38</name>
    <name evidence="4" type="ORF">SEA_OCTOBIEN14_38</name>
</gene>
<sequence>MIEQVDLTSGGWSSIILVVGFFFAALASGFIHYLYKKTSRLQADYESLRLDMEKLKEESRKQEERHRQDRESDYRMINRLQNFIVDLQVYAARLRGMLAEKGQASPVPPVLDDVDLDPKELVTP</sequence>
<keyword evidence="3" id="KW-0472">Membrane</keyword>
<dbReference type="Proteomes" id="UP000280547">
    <property type="component" value="Segment"/>
</dbReference>
<organism evidence="4 5">
    <name type="scientific">Gordonia phage Octobien14</name>
    <dbReference type="NCBI Taxonomy" id="2483673"/>
    <lineage>
        <taxon>Viruses</taxon>
        <taxon>Duplodnaviria</taxon>
        <taxon>Heunggongvirae</taxon>
        <taxon>Uroviricota</taxon>
        <taxon>Caudoviricetes</taxon>
        <taxon>Deeyouvirinae</taxon>
        <taxon>Octobienvirus</taxon>
        <taxon>Octobienvirus octobien14</taxon>
    </lineage>
</organism>
<dbReference type="GeneID" id="70080827"/>